<gene>
    <name evidence="7" type="ORF">F0U44_04690</name>
</gene>
<keyword evidence="2" id="KW-0326">Glycosidase</keyword>
<dbReference type="GO" id="GO:0000272">
    <property type="term" value="P:polysaccharide catabolic process"/>
    <property type="evidence" value="ECO:0007669"/>
    <property type="project" value="UniProtKB-KW"/>
</dbReference>
<dbReference type="Proteomes" id="UP000325003">
    <property type="component" value="Unassembled WGS sequence"/>
</dbReference>
<dbReference type="SUPFAM" id="SSF49265">
    <property type="entry name" value="Fibronectin type III"/>
    <property type="match status" value="1"/>
</dbReference>
<feature type="chain" id="PRO_5022812185" evidence="5">
    <location>
        <begin position="34"/>
        <end position="415"/>
    </location>
</feature>
<evidence type="ECO:0000256" key="3">
    <source>
        <dbReference type="ARBA" id="ARBA00023326"/>
    </source>
</evidence>
<dbReference type="InterPro" id="IPR013783">
    <property type="entry name" value="Ig-like_fold"/>
</dbReference>
<dbReference type="InterPro" id="IPR036116">
    <property type="entry name" value="FN3_sf"/>
</dbReference>
<dbReference type="AlphaFoldDB" id="A0A5B1LM10"/>
<dbReference type="Pfam" id="PF00041">
    <property type="entry name" value="fn3"/>
    <property type="match status" value="2"/>
</dbReference>
<dbReference type="PROSITE" id="PS51318">
    <property type="entry name" value="TAT"/>
    <property type="match status" value="1"/>
</dbReference>
<dbReference type="SMART" id="SM00060">
    <property type="entry name" value="FN3"/>
    <property type="match status" value="2"/>
</dbReference>
<comment type="caution">
    <text evidence="7">The sequence shown here is derived from an EMBL/GenBank/DDBJ whole genome shotgun (WGS) entry which is preliminary data.</text>
</comment>
<evidence type="ECO:0000256" key="5">
    <source>
        <dbReference type="SAM" id="SignalP"/>
    </source>
</evidence>
<evidence type="ECO:0000313" key="7">
    <source>
        <dbReference type="EMBL" id="KAA1421583.1"/>
    </source>
</evidence>
<dbReference type="InterPro" id="IPR050964">
    <property type="entry name" value="Striated_Muscle_Regulatory"/>
</dbReference>
<dbReference type="RefSeq" id="WP_149727043.1">
    <property type="nucleotide sequence ID" value="NZ_VUJV01000001.1"/>
</dbReference>
<feature type="domain" description="Fibronectin type-III" evidence="6">
    <location>
        <begin position="325"/>
        <end position="415"/>
    </location>
</feature>
<sequence>MNRPFLRRLLSIPAAAAAALAAVALSPAPAAHAADGWISGPLQESWITNCSSIILGNPYQEFGIGAYASYYGDRTASPISPRTGDSTYLDVYAELVGNHCSTPFIFPKFVLPAGVEFDKTAPIKCYYTPPAGTQYEITHAQQCPQWANVAADGRYSNSYSGWYSGWPLPSGPNFTFGSAWEFLVPIKSTTQQNGSQLRVQLDLADGNGSAPLNLSVPFWTGAPRTTLPGTATNVTATPTSPTTANVGFTAPGNGGTPITSYVAQCISGDGGTTRAATGTAAPIAVRNLTPGKSYRCKVRATNAVGNGAFSPLSASFTQPASRPGVPTGVTASSTTAGRGQVGFAAPASNGGSAITSYFTRCDSTNGGVTRSRSGATSPLLVTGLTSGKTYHCQVRATNAAGTSPMSAYSATFVAA</sequence>
<dbReference type="EMBL" id="VUJV01000001">
    <property type="protein sequence ID" value="KAA1421583.1"/>
    <property type="molecule type" value="Genomic_DNA"/>
</dbReference>
<name>A0A5B1LM10_9ACTN</name>
<organism evidence="7 8">
    <name type="scientific">Nocardioides humilatus</name>
    <dbReference type="NCBI Taxonomy" id="2607660"/>
    <lineage>
        <taxon>Bacteria</taxon>
        <taxon>Bacillati</taxon>
        <taxon>Actinomycetota</taxon>
        <taxon>Actinomycetes</taxon>
        <taxon>Propionibacteriales</taxon>
        <taxon>Nocardioidaceae</taxon>
        <taxon>Nocardioides</taxon>
    </lineage>
</organism>
<accession>A0A5B1LM10</accession>
<reference evidence="7 8" key="2">
    <citation type="submission" date="2019-09" db="EMBL/GenBank/DDBJ databases">
        <authorList>
            <person name="Jin C."/>
        </authorList>
    </citation>
    <scope>NUCLEOTIDE SEQUENCE [LARGE SCALE GENOMIC DNA]</scope>
    <source>
        <strain evidence="7 8">BN130099</strain>
    </source>
</reference>
<dbReference type="InterPro" id="IPR003961">
    <property type="entry name" value="FN3_dom"/>
</dbReference>
<keyword evidence="3" id="KW-0624">Polysaccharide degradation</keyword>
<dbReference type="InterPro" id="IPR006311">
    <property type="entry name" value="TAT_signal"/>
</dbReference>
<evidence type="ECO:0000256" key="2">
    <source>
        <dbReference type="ARBA" id="ARBA00023295"/>
    </source>
</evidence>
<feature type="domain" description="Fibronectin type-III" evidence="6">
    <location>
        <begin position="230"/>
        <end position="321"/>
    </location>
</feature>
<reference evidence="7 8" key="1">
    <citation type="submission" date="2019-09" db="EMBL/GenBank/DDBJ databases">
        <title>Nocardioides panacisoli sp. nov., isolated from the soil of a ginseng field.</title>
        <authorList>
            <person name="Cho C."/>
        </authorList>
    </citation>
    <scope>NUCLEOTIDE SEQUENCE [LARGE SCALE GENOMIC DNA]</scope>
    <source>
        <strain evidence="7 8">BN130099</strain>
    </source>
</reference>
<feature type="signal peptide" evidence="5">
    <location>
        <begin position="1"/>
        <end position="33"/>
    </location>
</feature>
<dbReference type="Gene3D" id="2.60.40.10">
    <property type="entry name" value="Immunoglobulins"/>
    <property type="match status" value="2"/>
</dbReference>
<keyword evidence="3" id="KW-0119">Carbohydrate metabolism</keyword>
<keyword evidence="8" id="KW-1185">Reference proteome</keyword>
<keyword evidence="1" id="KW-0677">Repeat</keyword>
<proteinExistence type="predicted"/>
<dbReference type="PANTHER" id="PTHR13817:SF73">
    <property type="entry name" value="FIBRONECTIN TYPE-III DOMAIN-CONTAINING PROTEIN"/>
    <property type="match status" value="1"/>
</dbReference>
<evidence type="ECO:0000313" key="8">
    <source>
        <dbReference type="Proteomes" id="UP000325003"/>
    </source>
</evidence>
<evidence type="ECO:0000259" key="6">
    <source>
        <dbReference type="PROSITE" id="PS50853"/>
    </source>
</evidence>
<dbReference type="GO" id="GO:0016798">
    <property type="term" value="F:hydrolase activity, acting on glycosyl bonds"/>
    <property type="evidence" value="ECO:0007669"/>
    <property type="project" value="UniProtKB-KW"/>
</dbReference>
<keyword evidence="5" id="KW-0732">Signal</keyword>
<dbReference type="PANTHER" id="PTHR13817">
    <property type="entry name" value="TITIN"/>
    <property type="match status" value="1"/>
</dbReference>
<dbReference type="CDD" id="cd00063">
    <property type="entry name" value="FN3"/>
    <property type="match status" value="2"/>
</dbReference>
<feature type="region of interest" description="Disordered" evidence="4">
    <location>
        <begin position="316"/>
        <end position="336"/>
    </location>
</feature>
<dbReference type="PROSITE" id="PS50853">
    <property type="entry name" value="FN3"/>
    <property type="match status" value="2"/>
</dbReference>
<keyword evidence="2" id="KW-0378">Hydrolase</keyword>
<evidence type="ECO:0000256" key="4">
    <source>
        <dbReference type="SAM" id="MobiDB-lite"/>
    </source>
</evidence>
<evidence type="ECO:0000256" key="1">
    <source>
        <dbReference type="ARBA" id="ARBA00022737"/>
    </source>
</evidence>
<protein>
    <submittedName>
        <fullName evidence="7">Fibronectin type III domain-containing protein</fullName>
    </submittedName>
</protein>